<proteinExistence type="predicted"/>
<dbReference type="PROSITE" id="PS50943">
    <property type="entry name" value="HTH_CROC1"/>
    <property type="match status" value="1"/>
</dbReference>
<evidence type="ECO:0000313" key="4">
    <source>
        <dbReference type="Proteomes" id="UP000183190"/>
    </source>
</evidence>
<dbReference type="InterPro" id="IPR010982">
    <property type="entry name" value="Lambda_DNA-bd_dom_sf"/>
</dbReference>
<sequence length="109" mass="12359">MNYGRVRDLREDADITQKEAAEKLFLHLTQYRRYECGESEIPLHIAINIAKLYGVSLDYIAGLSDDKRGLTKSALTAKETTLVNGFRKLSSTDQGRLLERLEVLLGDEE</sequence>
<dbReference type="Pfam" id="PF01381">
    <property type="entry name" value="HTH_3"/>
    <property type="match status" value="1"/>
</dbReference>
<organism evidence="3 4">
    <name type="scientific">Ruminococcus flavefaciens</name>
    <dbReference type="NCBI Taxonomy" id="1265"/>
    <lineage>
        <taxon>Bacteria</taxon>
        <taxon>Bacillati</taxon>
        <taxon>Bacillota</taxon>
        <taxon>Clostridia</taxon>
        <taxon>Eubacteriales</taxon>
        <taxon>Oscillospiraceae</taxon>
        <taxon>Ruminococcus</taxon>
    </lineage>
</organism>
<keyword evidence="1 3" id="KW-0238">DNA-binding</keyword>
<dbReference type="PANTHER" id="PTHR46558">
    <property type="entry name" value="TRACRIPTIONAL REGULATORY PROTEIN-RELATED-RELATED"/>
    <property type="match status" value="1"/>
</dbReference>
<dbReference type="PANTHER" id="PTHR46558:SF11">
    <property type="entry name" value="HTH-TYPE TRANSCRIPTIONAL REGULATOR XRE"/>
    <property type="match status" value="1"/>
</dbReference>
<gene>
    <name evidence="3" type="ORF">SAMN02910265_00338</name>
</gene>
<dbReference type="InterPro" id="IPR001387">
    <property type="entry name" value="Cro/C1-type_HTH"/>
</dbReference>
<feature type="domain" description="HTH cro/C1-type" evidence="2">
    <location>
        <begin position="6"/>
        <end position="60"/>
    </location>
</feature>
<name>A0A1H6HUM1_RUMFL</name>
<protein>
    <submittedName>
        <fullName evidence="3">DNA-binding transcriptional regulator, XRE-family HTH domain</fullName>
    </submittedName>
</protein>
<dbReference type="OrthoDB" id="2064916at2"/>
<evidence type="ECO:0000313" key="3">
    <source>
        <dbReference type="EMBL" id="SEH39594.1"/>
    </source>
</evidence>
<dbReference type="CDD" id="cd00093">
    <property type="entry name" value="HTH_XRE"/>
    <property type="match status" value="1"/>
</dbReference>
<dbReference type="Gene3D" id="1.10.260.40">
    <property type="entry name" value="lambda repressor-like DNA-binding domains"/>
    <property type="match status" value="1"/>
</dbReference>
<dbReference type="RefSeq" id="WP_074714168.1">
    <property type="nucleotide sequence ID" value="NZ_FNWV01000001.1"/>
</dbReference>
<dbReference type="AlphaFoldDB" id="A0A1H6HUM1"/>
<dbReference type="SMART" id="SM00530">
    <property type="entry name" value="HTH_XRE"/>
    <property type="match status" value="1"/>
</dbReference>
<evidence type="ECO:0000256" key="1">
    <source>
        <dbReference type="ARBA" id="ARBA00023125"/>
    </source>
</evidence>
<accession>A0A1H6HUM1</accession>
<dbReference type="SUPFAM" id="SSF47413">
    <property type="entry name" value="lambda repressor-like DNA-binding domains"/>
    <property type="match status" value="1"/>
</dbReference>
<evidence type="ECO:0000259" key="2">
    <source>
        <dbReference type="PROSITE" id="PS50943"/>
    </source>
</evidence>
<dbReference type="EMBL" id="FNWV01000001">
    <property type="protein sequence ID" value="SEH39594.1"/>
    <property type="molecule type" value="Genomic_DNA"/>
</dbReference>
<reference evidence="3 4" key="1">
    <citation type="submission" date="2016-10" db="EMBL/GenBank/DDBJ databases">
        <authorList>
            <person name="de Groot N.N."/>
        </authorList>
    </citation>
    <scope>NUCLEOTIDE SEQUENCE [LARGE SCALE GENOMIC DNA]</scope>
    <source>
        <strain evidence="3 4">YAD2003</strain>
    </source>
</reference>
<dbReference type="Proteomes" id="UP000183190">
    <property type="component" value="Unassembled WGS sequence"/>
</dbReference>
<dbReference type="GO" id="GO:0003677">
    <property type="term" value="F:DNA binding"/>
    <property type="evidence" value="ECO:0007669"/>
    <property type="project" value="UniProtKB-KW"/>
</dbReference>